<accession>A0A9L0RB89</accession>
<dbReference type="InterPro" id="IPR037354">
    <property type="entry name" value="Commd2"/>
</dbReference>
<dbReference type="InterPro" id="IPR017920">
    <property type="entry name" value="COMM"/>
</dbReference>
<protein>
    <submittedName>
        <fullName evidence="3">COMM domain containing 2</fullName>
    </submittedName>
</protein>
<dbReference type="PANTHER" id="PTHR15857">
    <property type="entry name" value="COMM DOMAIN CONTAINING PROTEIN 2"/>
    <property type="match status" value="1"/>
</dbReference>
<organism evidence="3 4">
    <name type="scientific">Equus caballus</name>
    <name type="common">Horse</name>
    <dbReference type="NCBI Taxonomy" id="9796"/>
    <lineage>
        <taxon>Eukaryota</taxon>
        <taxon>Metazoa</taxon>
        <taxon>Chordata</taxon>
        <taxon>Craniata</taxon>
        <taxon>Vertebrata</taxon>
        <taxon>Euteleostomi</taxon>
        <taxon>Mammalia</taxon>
        <taxon>Eutheria</taxon>
        <taxon>Laurasiatheria</taxon>
        <taxon>Perissodactyla</taxon>
        <taxon>Equidae</taxon>
        <taxon>Equus</taxon>
    </lineage>
</organism>
<evidence type="ECO:0000259" key="2">
    <source>
        <dbReference type="PROSITE" id="PS51269"/>
    </source>
</evidence>
<dbReference type="Pfam" id="PF07258">
    <property type="entry name" value="COMM_domain"/>
    <property type="match status" value="1"/>
</dbReference>
<sequence length="215" mass="24469">MLLASAPQGGVSHRQHPCLFHCAGHRAPSRRPEPKARDAEAPEPLGSGTRLPEVARAGSRCRGTTGCTRRCCWTCRRSIRSTWPSCREWTARISELDFQDSVFVLGFSEELNKLLLQLYLDNRKEIRTILSELAPDLPSYHSLEWRLDVQLASRSLRQQIKPSVTIKLRLNQNGAHTTQVLQTDPATLVRLVQQLEQALEEMKTNHCRRVVRNVK</sequence>
<reference evidence="3" key="2">
    <citation type="submission" date="2025-08" db="UniProtKB">
        <authorList>
            <consortium name="Ensembl"/>
        </authorList>
    </citation>
    <scope>IDENTIFICATION</scope>
    <source>
        <strain evidence="3">Thoroughbred</strain>
    </source>
</reference>
<dbReference type="Ensembl" id="ENSECAT00000110032.1">
    <property type="protein sequence ID" value="ENSECAP00000059742.1"/>
    <property type="gene ID" value="ENSECAG00000022864.4"/>
</dbReference>
<dbReference type="PROSITE" id="PS51269">
    <property type="entry name" value="COMM"/>
    <property type="match status" value="1"/>
</dbReference>
<dbReference type="PANTHER" id="PTHR15857:SF0">
    <property type="entry name" value="COMM DOMAIN-CONTAINING PROTEIN 2"/>
    <property type="match status" value="1"/>
</dbReference>
<reference evidence="3" key="3">
    <citation type="submission" date="2025-09" db="UniProtKB">
        <authorList>
            <consortium name="Ensembl"/>
        </authorList>
    </citation>
    <scope>IDENTIFICATION</scope>
    <source>
        <strain evidence="3">Thoroughbred</strain>
    </source>
</reference>
<dbReference type="Proteomes" id="UP000002281">
    <property type="component" value="Chromosome 16"/>
</dbReference>
<evidence type="ECO:0000313" key="3">
    <source>
        <dbReference type="Ensembl" id="ENSECAP00000059742.1"/>
    </source>
</evidence>
<name>A0A9L0RB89_HORSE</name>
<keyword evidence="4" id="KW-1185">Reference proteome</keyword>
<gene>
    <name evidence="3" type="primary">COMMD2</name>
</gene>
<feature type="region of interest" description="Disordered" evidence="1">
    <location>
        <begin position="25"/>
        <end position="51"/>
    </location>
</feature>
<dbReference type="AlphaFoldDB" id="A0A9L0RB89"/>
<proteinExistence type="predicted"/>
<feature type="compositionally biased region" description="Basic and acidic residues" evidence="1">
    <location>
        <begin position="30"/>
        <end position="40"/>
    </location>
</feature>
<feature type="domain" description="COMM" evidence="2">
    <location>
        <begin position="139"/>
        <end position="206"/>
    </location>
</feature>
<evidence type="ECO:0000256" key="1">
    <source>
        <dbReference type="SAM" id="MobiDB-lite"/>
    </source>
</evidence>
<reference evidence="3 4" key="1">
    <citation type="journal article" date="2009" name="Science">
        <title>Genome sequence, comparative analysis, and population genetics of the domestic horse.</title>
        <authorList>
            <consortium name="Broad Institute Genome Sequencing Platform"/>
            <consortium name="Broad Institute Whole Genome Assembly Team"/>
            <person name="Wade C.M."/>
            <person name="Giulotto E."/>
            <person name="Sigurdsson S."/>
            <person name="Zoli M."/>
            <person name="Gnerre S."/>
            <person name="Imsland F."/>
            <person name="Lear T.L."/>
            <person name="Adelson D.L."/>
            <person name="Bailey E."/>
            <person name="Bellone R.R."/>
            <person name="Bloecker H."/>
            <person name="Distl O."/>
            <person name="Edgar R.C."/>
            <person name="Garber M."/>
            <person name="Leeb T."/>
            <person name="Mauceli E."/>
            <person name="MacLeod J.N."/>
            <person name="Penedo M.C.T."/>
            <person name="Raison J.M."/>
            <person name="Sharpe T."/>
            <person name="Vogel J."/>
            <person name="Andersson L."/>
            <person name="Antczak D.F."/>
            <person name="Biagi T."/>
            <person name="Binns M.M."/>
            <person name="Chowdhary B.P."/>
            <person name="Coleman S.J."/>
            <person name="Della Valle G."/>
            <person name="Fryc S."/>
            <person name="Guerin G."/>
            <person name="Hasegawa T."/>
            <person name="Hill E.W."/>
            <person name="Jurka J."/>
            <person name="Kiialainen A."/>
            <person name="Lindgren G."/>
            <person name="Liu J."/>
            <person name="Magnani E."/>
            <person name="Mickelson J.R."/>
            <person name="Murray J."/>
            <person name="Nergadze S.G."/>
            <person name="Onofrio R."/>
            <person name="Pedroni S."/>
            <person name="Piras M.F."/>
            <person name="Raudsepp T."/>
            <person name="Rocchi M."/>
            <person name="Roeed K.H."/>
            <person name="Ryder O.A."/>
            <person name="Searle S."/>
            <person name="Skow L."/>
            <person name="Swinburne J.E."/>
            <person name="Syvaenen A.C."/>
            <person name="Tozaki T."/>
            <person name="Valberg S.J."/>
            <person name="Vaudin M."/>
            <person name="White J.R."/>
            <person name="Zody M.C."/>
            <person name="Lander E.S."/>
            <person name="Lindblad-Toh K."/>
        </authorList>
    </citation>
    <scope>NUCLEOTIDE SEQUENCE [LARGE SCALE GENOMIC DNA]</scope>
    <source>
        <strain evidence="3 4">Thoroughbred</strain>
    </source>
</reference>
<dbReference type="GeneTree" id="ENSGT00390000008489"/>
<evidence type="ECO:0000313" key="4">
    <source>
        <dbReference type="Proteomes" id="UP000002281"/>
    </source>
</evidence>